<dbReference type="GeneID" id="90036758"/>
<evidence type="ECO:0000256" key="2">
    <source>
        <dbReference type="SAM" id="Phobius"/>
    </source>
</evidence>
<accession>A0ABR1EXW5</accession>
<protein>
    <submittedName>
        <fullName evidence="3">Uncharacterized protein</fullName>
    </submittedName>
</protein>
<feature type="transmembrane region" description="Helical" evidence="2">
    <location>
        <begin position="282"/>
        <end position="304"/>
    </location>
</feature>
<dbReference type="Proteomes" id="UP001498771">
    <property type="component" value="Unassembled WGS sequence"/>
</dbReference>
<name>A0ABR1EXW5_9ASCO</name>
<keyword evidence="2" id="KW-0472">Membrane</keyword>
<evidence type="ECO:0000313" key="4">
    <source>
        <dbReference type="Proteomes" id="UP001498771"/>
    </source>
</evidence>
<keyword evidence="4" id="KW-1185">Reference proteome</keyword>
<feature type="region of interest" description="Disordered" evidence="1">
    <location>
        <begin position="1"/>
        <end position="40"/>
    </location>
</feature>
<dbReference type="RefSeq" id="XP_064765482.1">
    <property type="nucleotide sequence ID" value="XM_064911246.1"/>
</dbReference>
<organism evidence="3 4">
    <name type="scientific">Myxozyma melibiosi</name>
    <dbReference type="NCBI Taxonomy" id="54550"/>
    <lineage>
        <taxon>Eukaryota</taxon>
        <taxon>Fungi</taxon>
        <taxon>Dikarya</taxon>
        <taxon>Ascomycota</taxon>
        <taxon>Saccharomycotina</taxon>
        <taxon>Lipomycetes</taxon>
        <taxon>Lipomycetales</taxon>
        <taxon>Lipomycetaceae</taxon>
        <taxon>Myxozyma</taxon>
    </lineage>
</organism>
<proteinExistence type="predicted"/>
<comment type="caution">
    <text evidence="3">The sequence shown here is derived from an EMBL/GenBank/DDBJ whole genome shotgun (WGS) entry which is preliminary data.</text>
</comment>
<feature type="transmembrane region" description="Helical" evidence="2">
    <location>
        <begin position="310"/>
        <end position="331"/>
    </location>
</feature>
<feature type="transmembrane region" description="Helical" evidence="2">
    <location>
        <begin position="204"/>
        <end position="224"/>
    </location>
</feature>
<keyword evidence="2" id="KW-0812">Transmembrane</keyword>
<dbReference type="EMBL" id="JBBJBU010000017">
    <property type="protein sequence ID" value="KAK7202449.1"/>
    <property type="molecule type" value="Genomic_DNA"/>
</dbReference>
<sequence length="332" mass="36772">MPRRHSRGLSLVLNRENTPGYDDLSSSPKSSPKVASPKRFEGGSSIQVLRITNEVSNTAPRSLRLLEECALQDTQGTVSTTTMVLPGRRSVSFSRKYSISSAGSESLEDSSIADNESIPDDSYEDLNAKLRMRARAENKELEAKRLAGSSLRHEYLVRLTTLPSANDGRIGFDDLSAFFWGLDYADMRQRGEFGRTVGYLPVRAVDMGIVIGIWLIAVLVYSCTRETSNREGFKPSVGQFQNLLDLQFADSSHVAEVAVKEKDRDTPRGSARLAGKITKSNIYLSAMAFSIFVLSRTIYIMIVIRHVLLVVWISVIAMKRAPGVGGIKMMLR</sequence>
<feature type="compositionally biased region" description="Low complexity" evidence="1">
    <location>
        <begin position="25"/>
        <end position="37"/>
    </location>
</feature>
<evidence type="ECO:0000313" key="3">
    <source>
        <dbReference type="EMBL" id="KAK7202449.1"/>
    </source>
</evidence>
<reference evidence="3 4" key="1">
    <citation type="submission" date="2024-03" db="EMBL/GenBank/DDBJ databases">
        <title>Genome-scale model development and genomic sequencing of the oleaginous clade Lipomyces.</title>
        <authorList>
            <consortium name="Lawrence Berkeley National Laboratory"/>
            <person name="Czajka J.J."/>
            <person name="Han Y."/>
            <person name="Kim J."/>
            <person name="Mondo S.J."/>
            <person name="Hofstad B.A."/>
            <person name="Robles A."/>
            <person name="Haridas S."/>
            <person name="Riley R."/>
            <person name="LaButti K."/>
            <person name="Pangilinan J."/>
            <person name="Andreopoulos W."/>
            <person name="Lipzen A."/>
            <person name="Yan J."/>
            <person name="Wang M."/>
            <person name="Ng V."/>
            <person name="Grigoriev I.V."/>
            <person name="Spatafora J.W."/>
            <person name="Magnuson J.K."/>
            <person name="Baker S.E."/>
            <person name="Pomraning K.R."/>
        </authorList>
    </citation>
    <scope>NUCLEOTIDE SEQUENCE [LARGE SCALE GENOMIC DNA]</scope>
    <source>
        <strain evidence="3 4">Phaff 52-87</strain>
    </source>
</reference>
<evidence type="ECO:0000256" key="1">
    <source>
        <dbReference type="SAM" id="MobiDB-lite"/>
    </source>
</evidence>
<gene>
    <name evidence="3" type="ORF">BZA70DRAFT_269995</name>
</gene>
<keyword evidence="2" id="KW-1133">Transmembrane helix</keyword>